<feature type="non-terminal residue" evidence="2">
    <location>
        <position position="1"/>
    </location>
</feature>
<dbReference type="Proteomes" id="UP000237000">
    <property type="component" value="Unassembled WGS sequence"/>
</dbReference>
<sequence>KVENLKPFSQANVIKQLSNKAFDEPENLRERERLTVGEDEKKKRKKKKSQ</sequence>
<protein>
    <submittedName>
        <fullName evidence="2">Uncharacterized protein</fullName>
    </submittedName>
</protein>
<keyword evidence="3" id="KW-1185">Reference proteome</keyword>
<feature type="region of interest" description="Disordered" evidence="1">
    <location>
        <begin position="24"/>
        <end position="50"/>
    </location>
</feature>
<organism evidence="2 3">
    <name type="scientific">Trema orientale</name>
    <name type="common">Charcoal tree</name>
    <name type="synonym">Celtis orientalis</name>
    <dbReference type="NCBI Taxonomy" id="63057"/>
    <lineage>
        <taxon>Eukaryota</taxon>
        <taxon>Viridiplantae</taxon>
        <taxon>Streptophyta</taxon>
        <taxon>Embryophyta</taxon>
        <taxon>Tracheophyta</taxon>
        <taxon>Spermatophyta</taxon>
        <taxon>Magnoliopsida</taxon>
        <taxon>eudicotyledons</taxon>
        <taxon>Gunneridae</taxon>
        <taxon>Pentapetalae</taxon>
        <taxon>rosids</taxon>
        <taxon>fabids</taxon>
        <taxon>Rosales</taxon>
        <taxon>Cannabaceae</taxon>
        <taxon>Trema</taxon>
    </lineage>
</organism>
<dbReference type="AlphaFoldDB" id="A0A2P5FW25"/>
<evidence type="ECO:0000313" key="3">
    <source>
        <dbReference type="Proteomes" id="UP000237000"/>
    </source>
</evidence>
<accession>A0A2P5FW25</accession>
<dbReference type="InParanoid" id="A0A2P5FW25"/>
<gene>
    <name evidence="2" type="ORF">TorRG33x02_022950</name>
</gene>
<proteinExistence type="predicted"/>
<reference evidence="3" key="1">
    <citation type="submission" date="2016-06" db="EMBL/GenBank/DDBJ databases">
        <title>Parallel loss of symbiosis genes in relatives of nitrogen-fixing non-legume Parasponia.</title>
        <authorList>
            <person name="Van Velzen R."/>
            <person name="Holmer R."/>
            <person name="Bu F."/>
            <person name="Rutten L."/>
            <person name="Van Zeijl A."/>
            <person name="Liu W."/>
            <person name="Santuari L."/>
            <person name="Cao Q."/>
            <person name="Sharma T."/>
            <person name="Shen D."/>
            <person name="Roswanjaya Y."/>
            <person name="Wardhani T."/>
            <person name="Kalhor M.S."/>
            <person name="Jansen J."/>
            <person name="Van den Hoogen J."/>
            <person name="Gungor B."/>
            <person name="Hartog M."/>
            <person name="Hontelez J."/>
            <person name="Verver J."/>
            <person name="Yang W.-C."/>
            <person name="Schijlen E."/>
            <person name="Repin R."/>
            <person name="Schilthuizen M."/>
            <person name="Schranz E."/>
            <person name="Heidstra R."/>
            <person name="Miyata K."/>
            <person name="Fedorova E."/>
            <person name="Kohlen W."/>
            <person name="Bisseling T."/>
            <person name="Smit S."/>
            <person name="Geurts R."/>
        </authorList>
    </citation>
    <scope>NUCLEOTIDE SEQUENCE [LARGE SCALE GENOMIC DNA]</scope>
    <source>
        <strain evidence="3">cv. RG33-2</strain>
    </source>
</reference>
<dbReference type="EMBL" id="JXTC01000006">
    <property type="protein sequence ID" value="POO02003.1"/>
    <property type="molecule type" value="Genomic_DNA"/>
</dbReference>
<name>A0A2P5FW25_TREOI</name>
<evidence type="ECO:0000313" key="2">
    <source>
        <dbReference type="EMBL" id="POO02003.1"/>
    </source>
</evidence>
<feature type="compositionally biased region" description="Basic and acidic residues" evidence="1">
    <location>
        <begin position="24"/>
        <end position="41"/>
    </location>
</feature>
<comment type="caution">
    <text evidence="2">The sequence shown here is derived from an EMBL/GenBank/DDBJ whole genome shotgun (WGS) entry which is preliminary data.</text>
</comment>
<evidence type="ECO:0000256" key="1">
    <source>
        <dbReference type="SAM" id="MobiDB-lite"/>
    </source>
</evidence>